<evidence type="ECO:0000256" key="6">
    <source>
        <dbReference type="ARBA" id="ARBA00022989"/>
    </source>
</evidence>
<feature type="transmembrane region" description="Helical" evidence="8">
    <location>
        <begin position="20"/>
        <end position="41"/>
    </location>
</feature>
<evidence type="ECO:0000313" key="9">
    <source>
        <dbReference type="EMBL" id="MBO8463190.1"/>
    </source>
</evidence>
<evidence type="ECO:0000313" key="10">
    <source>
        <dbReference type="Proteomes" id="UP000823618"/>
    </source>
</evidence>
<feature type="transmembrane region" description="Helical" evidence="8">
    <location>
        <begin position="130"/>
        <end position="148"/>
    </location>
</feature>
<dbReference type="PANTHER" id="PTHR30472:SF24">
    <property type="entry name" value="FERRIC ENTEROBACTIN TRANSPORT SYSTEM PERMEASE PROTEIN FEPG"/>
    <property type="match status" value="1"/>
</dbReference>
<evidence type="ECO:0000256" key="8">
    <source>
        <dbReference type="SAM" id="Phobius"/>
    </source>
</evidence>
<reference evidence="9" key="1">
    <citation type="submission" date="2020-10" db="EMBL/GenBank/DDBJ databases">
        <authorList>
            <person name="Gilroy R."/>
        </authorList>
    </citation>
    <scope>NUCLEOTIDE SEQUENCE</scope>
    <source>
        <strain evidence="9">E3-2379</strain>
    </source>
</reference>
<dbReference type="Pfam" id="PF01032">
    <property type="entry name" value="FecCD"/>
    <property type="match status" value="1"/>
</dbReference>
<dbReference type="SUPFAM" id="SSF81345">
    <property type="entry name" value="ABC transporter involved in vitamin B12 uptake, BtuC"/>
    <property type="match status" value="1"/>
</dbReference>
<sequence>MKIQNTNSIIIGYKKRQKRYVFVAIILFVIVLCLASIMMIYGNTIYSPSTVFRVVMGENIKGATFTIRTLRLPRMLAAILCGFAFGLAGNTFQTLLGNPLASPDIIGISSGASTAAVFGILILGLDGSTVSIMAVVAGLLVSGLIYLLAQGSGFSNGRLILTGIGMQAFLNAVLSWMLLKASEYDVSSALHWLSGSLNGVRLESIARLSIVVLGAGLAILLLNRHLTILQLGDAYAQTLGVRVHITRLLLILLSLLMLAFATSVTGPLSSVAFLSGPIASKISGGGRSNMITSACIGAILVLAADLVGQFCLPARYPAGIITGILGAPYLLFLLLRMNRKGE</sequence>
<dbReference type="Gene3D" id="1.10.3470.10">
    <property type="entry name" value="ABC transporter involved in vitamin B12 uptake, BtuC"/>
    <property type="match status" value="1"/>
</dbReference>
<comment type="similarity">
    <text evidence="2">Belongs to the binding-protein-dependent transport system permease family. FecCD subfamily.</text>
</comment>
<evidence type="ECO:0000256" key="3">
    <source>
        <dbReference type="ARBA" id="ARBA00022448"/>
    </source>
</evidence>
<dbReference type="InterPro" id="IPR000522">
    <property type="entry name" value="ABC_transptr_permease_BtuC"/>
</dbReference>
<keyword evidence="5 8" id="KW-0812">Transmembrane</keyword>
<dbReference type="Proteomes" id="UP000823618">
    <property type="component" value="Unassembled WGS sequence"/>
</dbReference>
<feature type="transmembrane region" description="Helical" evidence="8">
    <location>
        <begin position="160"/>
        <end position="179"/>
    </location>
</feature>
<dbReference type="CDD" id="cd06550">
    <property type="entry name" value="TM_ABC_iron-siderophores_like"/>
    <property type="match status" value="1"/>
</dbReference>
<keyword evidence="6 8" id="KW-1133">Transmembrane helix</keyword>
<feature type="transmembrane region" description="Helical" evidence="8">
    <location>
        <begin position="105"/>
        <end position="124"/>
    </location>
</feature>
<evidence type="ECO:0000256" key="4">
    <source>
        <dbReference type="ARBA" id="ARBA00022475"/>
    </source>
</evidence>
<feature type="transmembrane region" description="Helical" evidence="8">
    <location>
        <begin position="75"/>
        <end position="93"/>
    </location>
</feature>
<feature type="transmembrane region" description="Helical" evidence="8">
    <location>
        <begin position="316"/>
        <end position="335"/>
    </location>
</feature>
<evidence type="ECO:0000256" key="5">
    <source>
        <dbReference type="ARBA" id="ARBA00022692"/>
    </source>
</evidence>
<comment type="caution">
    <text evidence="9">The sequence shown here is derived from an EMBL/GenBank/DDBJ whole genome shotgun (WGS) entry which is preliminary data.</text>
</comment>
<dbReference type="PANTHER" id="PTHR30472">
    <property type="entry name" value="FERRIC ENTEROBACTIN TRANSPORT SYSTEM PERMEASE PROTEIN"/>
    <property type="match status" value="1"/>
</dbReference>
<reference evidence="9" key="2">
    <citation type="journal article" date="2021" name="PeerJ">
        <title>Extensive microbial diversity within the chicken gut microbiome revealed by metagenomics and culture.</title>
        <authorList>
            <person name="Gilroy R."/>
            <person name="Ravi A."/>
            <person name="Getino M."/>
            <person name="Pursley I."/>
            <person name="Horton D.L."/>
            <person name="Alikhan N.F."/>
            <person name="Baker D."/>
            <person name="Gharbi K."/>
            <person name="Hall N."/>
            <person name="Watson M."/>
            <person name="Adriaenssens E.M."/>
            <person name="Foster-Nyarko E."/>
            <person name="Jarju S."/>
            <person name="Secka A."/>
            <person name="Antonio M."/>
            <person name="Oren A."/>
            <person name="Chaudhuri R.R."/>
            <person name="La Ragione R."/>
            <person name="Hildebrand F."/>
            <person name="Pallen M.J."/>
        </authorList>
    </citation>
    <scope>NUCLEOTIDE SEQUENCE</scope>
    <source>
        <strain evidence="9">E3-2379</strain>
    </source>
</reference>
<protein>
    <submittedName>
        <fullName evidence="9">Iron chelate uptake ABC transporter family permease subunit</fullName>
    </submittedName>
</protein>
<proteinExistence type="inferred from homology"/>
<comment type="subcellular location">
    <subcellularLocation>
        <location evidence="1">Cell membrane</location>
        <topology evidence="1">Multi-pass membrane protein</topology>
    </subcellularLocation>
</comment>
<dbReference type="InterPro" id="IPR037294">
    <property type="entry name" value="ABC_BtuC-like"/>
</dbReference>
<evidence type="ECO:0000256" key="2">
    <source>
        <dbReference type="ARBA" id="ARBA00007935"/>
    </source>
</evidence>
<organism evidence="9 10">
    <name type="scientific">Candidatus Scybalomonas excrementavium</name>
    <dbReference type="NCBI Taxonomy" id="2840943"/>
    <lineage>
        <taxon>Bacteria</taxon>
        <taxon>Bacillati</taxon>
        <taxon>Bacillota</taxon>
        <taxon>Clostridia</taxon>
        <taxon>Lachnospirales</taxon>
        <taxon>Lachnospiraceae</taxon>
        <taxon>Lachnospiraceae incertae sedis</taxon>
        <taxon>Candidatus Scybalomonas</taxon>
    </lineage>
</organism>
<accession>A0A9D9N7R2</accession>
<keyword evidence="7 8" id="KW-0472">Membrane</keyword>
<dbReference type="GO" id="GO:0005886">
    <property type="term" value="C:plasma membrane"/>
    <property type="evidence" value="ECO:0007669"/>
    <property type="project" value="UniProtKB-SubCell"/>
</dbReference>
<gene>
    <name evidence="9" type="ORF">IAC13_04580</name>
</gene>
<evidence type="ECO:0000256" key="7">
    <source>
        <dbReference type="ARBA" id="ARBA00023136"/>
    </source>
</evidence>
<keyword evidence="3" id="KW-0813">Transport</keyword>
<name>A0A9D9N7R2_9FIRM</name>
<feature type="transmembrane region" description="Helical" evidence="8">
    <location>
        <begin position="204"/>
        <end position="222"/>
    </location>
</feature>
<keyword evidence="4" id="KW-1003">Cell membrane</keyword>
<dbReference type="GO" id="GO:0022857">
    <property type="term" value="F:transmembrane transporter activity"/>
    <property type="evidence" value="ECO:0007669"/>
    <property type="project" value="InterPro"/>
</dbReference>
<dbReference type="AlphaFoldDB" id="A0A9D9N7R2"/>
<dbReference type="EMBL" id="JADIML010000129">
    <property type="protein sequence ID" value="MBO8463190.1"/>
    <property type="molecule type" value="Genomic_DNA"/>
</dbReference>
<evidence type="ECO:0000256" key="1">
    <source>
        <dbReference type="ARBA" id="ARBA00004651"/>
    </source>
</evidence>
<dbReference type="GO" id="GO:0033214">
    <property type="term" value="P:siderophore-iron import into cell"/>
    <property type="evidence" value="ECO:0007669"/>
    <property type="project" value="TreeGrafter"/>
</dbReference>